<dbReference type="OrthoDB" id="3185958at2"/>
<dbReference type="InterPro" id="IPR000182">
    <property type="entry name" value="GNAT_dom"/>
</dbReference>
<dbReference type="InterPro" id="IPR013653">
    <property type="entry name" value="GCN5-like_dom"/>
</dbReference>
<sequence length="253" mass="29697">MNKNKIIKQLNKNRAKNISLLGVIENYGIESSLKYKNSILITVKTDHLWCYPASNSRDELVELLKRFENKTNYFASLESWMIPVISKNREIEWKLKTERLILSEEAKKLSFLHNKAKQEEKIQTENDFELRKLKSQDADFIFAHSHYQDFTSKAYIKERIAADCSAGIFINEELAAWGLIHDDGAVGFIHVRENFRKNGYAHLIMKKLIKNKRENGKDVFLNVEPDNSKAKKLFYSLGFEFDRMISWIKLKEE</sequence>
<gene>
    <name evidence="2" type="ORF">DFR79_13814</name>
</gene>
<evidence type="ECO:0000313" key="3">
    <source>
        <dbReference type="Proteomes" id="UP000295064"/>
    </source>
</evidence>
<dbReference type="InterPro" id="IPR053225">
    <property type="entry name" value="Acyl-CoA_N-acyltransferase"/>
</dbReference>
<feature type="domain" description="N-acetyltransferase" evidence="1">
    <location>
        <begin position="128"/>
        <end position="253"/>
    </location>
</feature>
<dbReference type="RefSeq" id="WP_133516259.1">
    <property type="nucleotide sequence ID" value="NZ_SNWX01000038.1"/>
</dbReference>
<protein>
    <submittedName>
        <fullName evidence="2">FR47-like protein</fullName>
    </submittedName>
</protein>
<dbReference type="AlphaFoldDB" id="A0A4R6LCL2"/>
<dbReference type="Proteomes" id="UP000295064">
    <property type="component" value="Unassembled WGS sequence"/>
</dbReference>
<accession>A0A4R6LCL2</accession>
<dbReference type="SUPFAM" id="SSF55729">
    <property type="entry name" value="Acyl-CoA N-acyltransferases (Nat)"/>
    <property type="match status" value="1"/>
</dbReference>
<name>A0A4R6LCL2_9FIRM</name>
<comment type="caution">
    <text evidence="2">The sequence shown here is derived from an EMBL/GenBank/DDBJ whole genome shotgun (WGS) entry which is preliminary data.</text>
</comment>
<dbReference type="Gene3D" id="3.40.630.30">
    <property type="match status" value="1"/>
</dbReference>
<dbReference type="GO" id="GO:0016747">
    <property type="term" value="F:acyltransferase activity, transferring groups other than amino-acyl groups"/>
    <property type="evidence" value="ECO:0007669"/>
    <property type="project" value="InterPro"/>
</dbReference>
<dbReference type="PANTHER" id="PTHR20958:SF6">
    <property type="entry name" value="GLYCINE N-ACYLTRANSFERASE-LIKE PROTEIN"/>
    <property type="match status" value="1"/>
</dbReference>
<organism evidence="2 3">
    <name type="scientific">Halanaerobium saccharolyticum</name>
    <dbReference type="NCBI Taxonomy" id="43595"/>
    <lineage>
        <taxon>Bacteria</taxon>
        <taxon>Bacillati</taxon>
        <taxon>Bacillota</taxon>
        <taxon>Clostridia</taxon>
        <taxon>Halanaerobiales</taxon>
        <taxon>Halanaerobiaceae</taxon>
        <taxon>Halanaerobium</taxon>
    </lineage>
</organism>
<dbReference type="PROSITE" id="PS51186">
    <property type="entry name" value="GNAT"/>
    <property type="match status" value="1"/>
</dbReference>
<evidence type="ECO:0000313" key="2">
    <source>
        <dbReference type="EMBL" id="TDO73376.1"/>
    </source>
</evidence>
<evidence type="ECO:0000259" key="1">
    <source>
        <dbReference type="PROSITE" id="PS51186"/>
    </source>
</evidence>
<proteinExistence type="predicted"/>
<dbReference type="Pfam" id="PF08445">
    <property type="entry name" value="FR47"/>
    <property type="match status" value="1"/>
</dbReference>
<reference evidence="2 3" key="1">
    <citation type="submission" date="2019-03" db="EMBL/GenBank/DDBJ databases">
        <title>Subsurface microbial communities from deep shales in Ohio and West Virginia, USA.</title>
        <authorList>
            <person name="Wrighton K."/>
        </authorList>
    </citation>
    <scope>NUCLEOTIDE SEQUENCE [LARGE SCALE GENOMIC DNA]</scope>
    <source>
        <strain evidence="2 3">MA284_T2</strain>
    </source>
</reference>
<dbReference type="PANTHER" id="PTHR20958">
    <property type="entry name" value="GLYCINE N-ACYLTRANSFERASE-LIKE PROTEIN"/>
    <property type="match status" value="1"/>
</dbReference>
<dbReference type="InterPro" id="IPR016181">
    <property type="entry name" value="Acyl_CoA_acyltransferase"/>
</dbReference>
<dbReference type="EMBL" id="SNWX01000038">
    <property type="protein sequence ID" value="TDO73376.1"/>
    <property type="molecule type" value="Genomic_DNA"/>
</dbReference>